<gene>
    <name evidence="2" type="ORF">LCGC14_0898420</name>
</gene>
<proteinExistence type="predicted"/>
<organism evidence="2">
    <name type="scientific">marine sediment metagenome</name>
    <dbReference type="NCBI Taxonomy" id="412755"/>
    <lineage>
        <taxon>unclassified sequences</taxon>
        <taxon>metagenomes</taxon>
        <taxon>ecological metagenomes</taxon>
    </lineage>
</organism>
<sequence>MATTILGNITARGTMATFLDAMGVAPNVWRKHVDEVKSDAPDERHVWLGQLPIPREFVSMRNIQGFRDFTYTLKNNEYEMSFIIDQNTFEDDRHGLVGKRIKEVAEGYATFKDDQFASLLIAGETSTATFDGITYYSPARTIGLSGTINNSLTVDATDHDDLTVAEVLAALRRAMLKMWRYGDDQGRLAYNASAMSDVRVVIAPEHEKAFTEAINSTLISSSDNPWGNGLVSFDVLPFLTDADDAVYISALGSQRKPFVYQERTALQVQVFNSPNEIADAHGLKVLTRQRYRFGYGEPRRNVRHDFT</sequence>
<name>A0A0F9NX46_9ZZZZ</name>
<feature type="domain" description="Bacteriophage Mu GpT" evidence="1">
    <location>
        <begin position="13"/>
        <end position="142"/>
    </location>
</feature>
<dbReference type="EMBL" id="LAZR01002910">
    <property type="protein sequence ID" value="KKN24095.1"/>
    <property type="molecule type" value="Genomic_DNA"/>
</dbReference>
<protein>
    <recommendedName>
        <fullName evidence="1">Bacteriophage Mu GpT domain-containing protein</fullName>
    </recommendedName>
</protein>
<dbReference type="InterPro" id="IPR018774">
    <property type="entry name" value="Phage_Mu_GpT"/>
</dbReference>
<comment type="caution">
    <text evidence="2">The sequence shown here is derived from an EMBL/GenBank/DDBJ whole genome shotgun (WGS) entry which is preliminary data.</text>
</comment>
<dbReference type="AlphaFoldDB" id="A0A0F9NX46"/>
<accession>A0A0F9NX46</accession>
<evidence type="ECO:0000259" key="1">
    <source>
        <dbReference type="Pfam" id="PF10124"/>
    </source>
</evidence>
<reference evidence="2" key="1">
    <citation type="journal article" date="2015" name="Nature">
        <title>Complex archaea that bridge the gap between prokaryotes and eukaryotes.</title>
        <authorList>
            <person name="Spang A."/>
            <person name="Saw J.H."/>
            <person name="Jorgensen S.L."/>
            <person name="Zaremba-Niedzwiedzka K."/>
            <person name="Martijn J."/>
            <person name="Lind A.E."/>
            <person name="van Eijk R."/>
            <person name="Schleper C."/>
            <person name="Guy L."/>
            <person name="Ettema T.J."/>
        </authorList>
    </citation>
    <scope>NUCLEOTIDE SEQUENCE</scope>
</reference>
<evidence type="ECO:0000313" key="2">
    <source>
        <dbReference type="EMBL" id="KKN24095.1"/>
    </source>
</evidence>
<dbReference type="Pfam" id="PF10124">
    <property type="entry name" value="Mu-like_gpT"/>
    <property type="match status" value="1"/>
</dbReference>